<comment type="caution">
    <text evidence="1">The sequence shown here is derived from an EMBL/GenBank/DDBJ whole genome shotgun (WGS) entry which is preliminary data.</text>
</comment>
<dbReference type="AlphaFoldDB" id="A0A5B0S3W4"/>
<proteinExistence type="predicted"/>
<evidence type="ECO:0000313" key="1">
    <source>
        <dbReference type="EMBL" id="KAA1132831.1"/>
    </source>
</evidence>
<dbReference type="EMBL" id="VDEP01000075">
    <property type="protein sequence ID" value="KAA1132831.1"/>
    <property type="molecule type" value="Genomic_DNA"/>
</dbReference>
<organism evidence="1 2">
    <name type="scientific">Puccinia graminis f. sp. tritici</name>
    <dbReference type="NCBI Taxonomy" id="56615"/>
    <lineage>
        <taxon>Eukaryota</taxon>
        <taxon>Fungi</taxon>
        <taxon>Dikarya</taxon>
        <taxon>Basidiomycota</taxon>
        <taxon>Pucciniomycotina</taxon>
        <taxon>Pucciniomycetes</taxon>
        <taxon>Pucciniales</taxon>
        <taxon>Pucciniaceae</taxon>
        <taxon>Puccinia</taxon>
    </lineage>
</organism>
<accession>A0A5B0S3W4</accession>
<sequence length="118" mass="13606">MQNIRRISSLQLDILFKAWRPSHPLSFTQVMDHLTVKLTCNLMDDLAKEIPLLFNLKWHKFLTAKLVHIINMSTFAASIADTSEKKEARNQVDKMPVATDDKITSQFLKVLLHHGRLP</sequence>
<gene>
    <name evidence="1" type="ORF">PGTUg99_003784</name>
</gene>
<evidence type="ECO:0000313" key="2">
    <source>
        <dbReference type="Proteomes" id="UP000325313"/>
    </source>
</evidence>
<name>A0A5B0S3W4_PUCGR</name>
<protein>
    <submittedName>
        <fullName evidence="1">Uncharacterized protein</fullName>
    </submittedName>
</protein>
<reference evidence="1 2" key="1">
    <citation type="submission" date="2019-05" db="EMBL/GenBank/DDBJ databases">
        <title>Emergence of the Ug99 lineage of the wheat stem rust pathogen through somatic hybridization.</title>
        <authorList>
            <person name="Li F."/>
            <person name="Upadhyaya N.M."/>
            <person name="Sperschneider J."/>
            <person name="Matny O."/>
            <person name="Nguyen-Phuc H."/>
            <person name="Mago R."/>
            <person name="Raley C."/>
            <person name="Miller M.E."/>
            <person name="Silverstein K.A.T."/>
            <person name="Henningsen E."/>
            <person name="Hirsch C.D."/>
            <person name="Visser B."/>
            <person name="Pretorius Z.A."/>
            <person name="Steffenson B.J."/>
            <person name="Schwessinger B."/>
            <person name="Dodds P.N."/>
            <person name="Figueroa M."/>
        </authorList>
    </citation>
    <scope>NUCLEOTIDE SEQUENCE [LARGE SCALE GENOMIC DNA]</scope>
    <source>
        <strain evidence="1 2">Ug99</strain>
    </source>
</reference>
<dbReference type="Proteomes" id="UP000325313">
    <property type="component" value="Unassembled WGS sequence"/>
</dbReference>